<evidence type="ECO:0000256" key="1">
    <source>
        <dbReference type="SAM" id="MobiDB-lite"/>
    </source>
</evidence>
<feature type="region of interest" description="Disordered" evidence="1">
    <location>
        <begin position="1"/>
        <end position="24"/>
    </location>
</feature>
<comment type="caution">
    <text evidence="2">The sequence shown here is derived from an EMBL/GenBank/DDBJ whole genome shotgun (WGS) entry which is preliminary data.</text>
</comment>
<organism evidence="2 3">
    <name type="scientific">Tribonema minus</name>
    <dbReference type="NCBI Taxonomy" id="303371"/>
    <lineage>
        <taxon>Eukaryota</taxon>
        <taxon>Sar</taxon>
        <taxon>Stramenopiles</taxon>
        <taxon>Ochrophyta</taxon>
        <taxon>PX clade</taxon>
        <taxon>Xanthophyceae</taxon>
        <taxon>Tribonematales</taxon>
        <taxon>Tribonemataceae</taxon>
        <taxon>Tribonema</taxon>
    </lineage>
</organism>
<feature type="compositionally biased region" description="Polar residues" evidence="1">
    <location>
        <begin position="383"/>
        <end position="392"/>
    </location>
</feature>
<dbReference type="Proteomes" id="UP000664859">
    <property type="component" value="Unassembled WGS sequence"/>
</dbReference>
<accession>A0A835Z3Y8</accession>
<dbReference type="EMBL" id="JAFCMP010000110">
    <property type="protein sequence ID" value="KAG5186585.1"/>
    <property type="molecule type" value="Genomic_DNA"/>
</dbReference>
<keyword evidence="3" id="KW-1185">Reference proteome</keyword>
<feature type="compositionally biased region" description="Low complexity" evidence="1">
    <location>
        <begin position="393"/>
        <end position="404"/>
    </location>
</feature>
<evidence type="ECO:0000313" key="3">
    <source>
        <dbReference type="Proteomes" id="UP000664859"/>
    </source>
</evidence>
<name>A0A835Z3Y8_9STRA</name>
<feature type="region of interest" description="Disordered" evidence="1">
    <location>
        <begin position="383"/>
        <end position="461"/>
    </location>
</feature>
<sequence length="521" mass="55688">MKETEAQLREAKQSHTRKGRYPTELKRRVDALDAKLKLLQSGVFPDEAQRPPKMSEAAALDAARASTVIQAAAISGGAIGSIATFCRVPTHFWAPHVFYRKRGIPPHPPCPKHGWSAVEQGKERDDAESEAIADATTAEARAAASRAAETAHPYNFRSYDPAVTRWYLARYPWVAVEMLVVVCTHNTAMTHELGRLLESMCSAAGTSNPTMIASMLAELKALEFDRTRLAYYSHQDSAPALLTEEEYRLVSPGHGLIRRWFMDLADSKQDFQFAWRQQHISGTVLQVDHHLKAFKGNNVHAVKLGNARCTVFSSNLNCPMLSINTETTGFRDGALRLACNALLRSAHDNGQPPFHLVYSDNPRRDARGIKELLLQTEVGSSELASDASNTLRSGSGAAAAASSGGMSGAGAGHSGEAAGAAASSGANESGSGAGSTAGAWGSGLDPDAVGADGEGSEELMSREQVAELVGLEAPDRDMHAEGAEELEQVLVAEEMAAVMPVEAALGSRMLAKAKERVGSWS</sequence>
<gene>
    <name evidence="2" type="ORF">JKP88DRAFT_353946</name>
</gene>
<evidence type="ECO:0000313" key="2">
    <source>
        <dbReference type="EMBL" id="KAG5186585.1"/>
    </source>
</evidence>
<feature type="compositionally biased region" description="Low complexity" evidence="1">
    <location>
        <begin position="414"/>
        <end position="443"/>
    </location>
</feature>
<proteinExistence type="predicted"/>
<dbReference type="AlphaFoldDB" id="A0A835Z3Y8"/>
<feature type="compositionally biased region" description="Basic and acidic residues" evidence="1">
    <location>
        <begin position="1"/>
        <end position="13"/>
    </location>
</feature>
<protein>
    <submittedName>
        <fullName evidence="2">Uncharacterized protein</fullName>
    </submittedName>
</protein>
<reference evidence="2" key="1">
    <citation type="submission" date="2021-02" db="EMBL/GenBank/DDBJ databases">
        <title>First Annotated Genome of the Yellow-green Alga Tribonema minus.</title>
        <authorList>
            <person name="Mahan K.M."/>
        </authorList>
    </citation>
    <scope>NUCLEOTIDE SEQUENCE</scope>
    <source>
        <strain evidence="2">UTEX B ZZ1240</strain>
    </source>
</reference>